<protein>
    <submittedName>
        <fullName evidence="2">Sporulation protein YqfD</fullName>
    </submittedName>
</protein>
<name>A0A923L1J7_9FIRM</name>
<evidence type="ECO:0000313" key="2">
    <source>
        <dbReference type="EMBL" id="MBC5582187.1"/>
    </source>
</evidence>
<dbReference type="Pfam" id="PF06898">
    <property type="entry name" value="YqfD"/>
    <property type="match status" value="1"/>
</dbReference>
<sequence length="389" mass="43487">MLFERAAGWLLGKVKFSAEGGSYEKMLNRCTDMGLTLAGLRPTPTGVTGWMPARDYKKVHRAALHCHCRLRVVKKRGLPFLLRRYWGRWGLLLGPVVFVSLCLYLPGTLWCVRYYDVPQRYQQEIGAVLAANGVYAGIRPTDDQLRRVRQVVLLQSEDLADVSLNFVKGRLVVEVSERTARPELEKHAPGDIIASKAGIIDHLDVAHGFAAVLQGQRVSEGELLVSGTYVDDKTGSVVITPAEARVIARTEKIYTVNQPLHFVAHVPTGEVLEYRTILLGDRRIELGSMAQLPQFYSEEVRYEQATVFGFVLPAVLEIRSVYPEEESEILLTEEAAKNRAKFRLDRALAEDGQTEQVISAAYAGEMQGEEYVATLTVERLEDIAFAIPK</sequence>
<proteinExistence type="predicted"/>
<dbReference type="AlphaFoldDB" id="A0A923L1J7"/>
<feature type="transmembrane region" description="Helical" evidence="1">
    <location>
        <begin position="89"/>
        <end position="110"/>
    </location>
</feature>
<reference evidence="2" key="1">
    <citation type="submission" date="2020-08" db="EMBL/GenBank/DDBJ databases">
        <title>Genome public.</title>
        <authorList>
            <person name="Liu C."/>
            <person name="Sun Q."/>
        </authorList>
    </citation>
    <scope>NUCLEOTIDE SEQUENCE</scope>
    <source>
        <strain evidence="2">BX8</strain>
    </source>
</reference>
<evidence type="ECO:0000313" key="3">
    <source>
        <dbReference type="Proteomes" id="UP000659630"/>
    </source>
</evidence>
<dbReference type="RefSeq" id="WP_186888532.1">
    <property type="nucleotide sequence ID" value="NZ_JACONZ010000004.1"/>
</dbReference>
<dbReference type="InterPro" id="IPR010690">
    <property type="entry name" value="YqfD"/>
</dbReference>
<organism evidence="2 3">
    <name type="scientific">Anaerofilum hominis</name>
    <dbReference type="NCBI Taxonomy" id="2763016"/>
    <lineage>
        <taxon>Bacteria</taxon>
        <taxon>Bacillati</taxon>
        <taxon>Bacillota</taxon>
        <taxon>Clostridia</taxon>
        <taxon>Eubacteriales</taxon>
        <taxon>Oscillospiraceae</taxon>
        <taxon>Anaerofilum</taxon>
    </lineage>
</organism>
<evidence type="ECO:0000256" key="1">
    <source>
        <dbReference type="SAM" id="Phobius"/>
    </source>
</evidence>
<dbReference type="EMBL" id="JACONZ010000004">
    <property type="protein sequence ID" value="MBC5582187.1"/>
    <property type="molecule type" value="Genomic_DNA"/>
</dbReference>
<accession>A0A923L1J7</accession>
<dbReference type="Proteomes" id="UP000659630">
    <property type="component" value="Unassembled WGS sequence"/>
</dbReference>
<gene>
    <name evidence="2" type="ORF">H8S23_11780</name>
</gene>
<keyword evidence="1" id="KW-0472">Membrane</keyword>
<comment type="caution">
    <text evidence="2">The sequence shown here is derived from an EMBL/GenBank/DDBJ whole genome shotgun (WGS) entry which is preliminary data.</text>
</comment>
<keyword evidence="1" id="KW-0812">Transmembrane</keyword>
<keyword evidence="3" id="KW-1185">Reference proteome</keyword>
<keyword evidence="1" id="KW-1133">Transmembrane helix</keyword>